<dbReference type="CDD" id="cd14003">
    <property type="entry name" value="STKc_AMPK-like"/>
    <property type="match status" value="1"/>
</dbReference>
<evidence type="ECO:0000256" key="2">
    <source>
        <dbReference type="ARBA" id="ARBA00022527"/>
    </source>
</evidence>
<evidence type="ECO:0000313" key="14">
    <source>
        <dbReference type="Proteomes" id="UP000324585"/>
    </source>
</evidence>
<dbReference type="OMA" id="WIKESAR"/>
<evidence type="ECO:0000256" key="11">
    <source>
        <dbReference type="SAM" id="MobiDB-lite"/>
    </source>
</evidence>
<proteinExistence type="inferred from homology"/>
<gene>
    <name evidence="13" type="ORF">FVE85_2757</name>
</gene>
<dbReference type="PANTHER" id="PTHR43895">
    <property type="entry name" value="CALCIUM/CALMODULIN-DEPENDENT PROTEIN KINASE KINASE-RELATED"/>
    <property type="match status" value="1"/>
</dbReference>
<dbReference type="AlphaFoldDB" id="A0A5J4YT55"/>
<protein>
    <recommendedName>
        <fullName evidence="1">non-specific serine/threonine protein kinase</fullName>
        <ecNumber evidence="1">2.7.11.1</ecNumber>
    </recommendedName>
</protein>
<reference evidence="14" key="1">
    <citation type="journal article" date="2019" name="Nat. Commun.">
        <title>Expansion of phycobilisome linker gene families in mesophilic red algae.</title>
        <authorList>
            <person name="Lee J."/>
            <person name="Kim D."/>
            <person name="Bhattacharya D."/>
            <person name="Yoon H.S."/>
        </authorList>
    </citation>
    <scope>NUCLEOTIDE SEQUENCE [LARGE SCALE GENOMIC DNA]</scope>
    <source>
        <strain evidence="14">CCMP 1328</strain>
    </source>
</reference>
<name>A0A5J4YT55_PORPP</name>
<dbReference type="PROSITE" id="PS00108">
    <property type="entry name" value="PROTEIN_KINASE_ST"/>
    <property type="match status" value="1"/>
</dbReference>
<dbReference type="PROSITE" id="PS00107">
    <property type="entry name" value="PROTEIN_KINASE_ATP"/>
    <property type="match status" value="1"/>
</dbReference>
<evidence type="ECO:0000256" key="9">
    <source>
        <dbReference type="PROSITE-ProRule" id="PRU10141"/>
    </source>
</evidence>
<evidence type="ECO:0000256" key="4">
    <source>
        <dbReference type="ARBA" id="ARBA00022741"/>
    </source>
</evidence>
<keyword evidence="3" id="KW-0808">Transferase</keyword>
<dbReference type="InterPro" id="IPR017441">
    <property type="entry name" value="Protein_kinase_ATP_BS"/>
</dbReference>
<feature type="binding site" evidence="9">
    <location>
        <position position="37"/>
    </location>
    <ligand>
        <name>ATP</name>
        <dbReference type="ChEBI" id="CHEBI:30616"/>
    </ligand>
</feature>
<dbReference type="SUPFAM" id="SSF56112">
    <property type="entry name" value="Protein kinase-like (PK-like)"/>
    <property type="match status" value="1"/>
</dbReference>
<keyword evidence="14" id="KW-1185">Reference proteome</keyword>
<dbReference type="OrthoDB" id="193931at2759"/>
<dbReference type="GO" id="GO:0004674">
    <property type="term" value="F:protein serine/threonine kinase activity"/>
    <property type="evidence" value="ECO:0007669"/>
    <property type="project" value="UniProtKB-KW"/>
</dbReference>
<evidence type="ECO:0000256" key="6">
    <source>
        <dbReference type="ARBA" id="ARBA00022840"/>
    </source>
</evidence>
<sequence length="450" mass="48497">MPVKVGKYLIGETLGQGAFGKVKLGKHTETGVQYAVKIIEKKEIAANSMAANVKREISIMRQLHHPNIVNFHEVLISKASLFIVMDLVKGDELYELLRKRGHLTERDAKHIFGQLVHGVAYCHEQGIYHRDLKPENILLDATSNVKITDFGMSAMTGLVNEAGNPNALLYTACGTLYYCAPEVLSNSTTGYNGEKVDAWSCGILLYLMLVGRLPFESEDMAALTKLIQSAPVKYPKSMDPMAMDLISRLLEKDQHKRITVREARQHNWIPKPTGENGSTNAAVSSAAPSKVPPLPSAASAPAATQANMTNRHSAQSLKTGEIPMPSEIKRGQSHSGVPQVVGMGVAASESMKSLGSDGTGDLSVKLAALSVYHGGGAPMMLKFMADTLPGKSDAKIKETVDKLAGADIECVEDLEGLAVELADRNAFKAFLTGEAGVPSVTAMRITQRLF</sequence>
<dbReference type="PROSITE" id="PS50011">
    <property type="entry name" value="PROTEIN_KINASE_DOM"/>
    <property type="match status" value="1"/>
</dbReference>
<evidence type="ECO:0000256" key="10">
    <source>
        <dbReference type="RuleBase" id="RU000304"/>
    </source>
</evidence>
<evidence type="ECO:0000259" key="12">
    <source>
        <dbReference type="PROSITE" id="PS50011"/>
    </source>
</evidence>
<dbReference type="FunFam" id="3.30.200.20:FF:000003">
    <property type="entry name" value="Non-specific serine/threonine protein kinase"/>
    <property type="match status" value="1"/>
</dbReference>
<evidence type="ECO:0000256" key="1">
    <source>
        <dbReference type="ARBA" id="ARBA00012513"/>
    </source>
</evidence>
<evidence type="ECO:0000256" key="3">
    <source>
        <dbReference type="ARBA" id="ARBA00022679"/>
    </source>
</evidence>
<keyword evidence="2 10" id="KW-0723">Serine/threonine-protein kinase</keyword>
<dbReference type="InterPro" id="IPR000719">
    <property type="entry name" value="Prot_kinase_dom"/>
</dbReference>
<dbReference type="SMART" id="SM00220">
    <property type="entry name" value="S_TKc"/>
    <property type="match status" value="1"/>
</dbReference>
<evidence type="ECO:0000256" key="8">
    <source>
        <dbReference type="ARBA" id="ARBA00048679"/>
    </source>
</evidence>
<feature type="region of interest" description="Disordered" evidence="11">
    <location>
        <begin position="261"/>
        <end position="317"/>
    </location>
</feature>
<dbReference type="EC" id="2.7.11.1" evidence="1"/>
<comment type="caution">
    <text evidence="13">The sequence shown here is derived from an EMBL/GenBank/DDBJ whole genome shotgun (WGS) entry which is preliminary data.</text>
</comment>
<keyword evidence="6 9" id="KW-0067">ATP-binding</keyword>
<dbReference type="PANTHER" id="PTHR43895:SF32">
    <property type="entry name" value="SERINE_THREONINE-PROTEIN KINASE CHK1"/>
    <property type="match status" value="1"/>
</dbReference>
<dbReference type="FunFam" id="1.10.510.10:FF:000571">
    <property type="entry name" value="Maternal embryonic leucine zipper kinase"/>
    <property type="match status" value="1"/>
</dbReference>
<comment type="catalytic activity">
    <reaction evidence="8">
        <text>L-seryl-[protein] + ATP = O-phospho-L-seryl-[protein] + ADP + H(+)</text>
        <dbReference type="Rhea" id="RHEA:17989"/>
        <dbReference type="Rhea" id="RHEA-COMP:9863"/>
        <dbReference type="Rhea" id="RHEA-COMP:11604"/>
        <dbReference type="ChEBI" id="CHEBI:15378"/>
        <dbReference type="ChEBI" id="CHEBI:29999"/>
        <dbReference type="ChEBI" id="CHEBI:30616"/>
        <dbReference type="ChEBI" id="CHEBI:83421"/>
        <dbReference type="ChEBI" id="CHEBI:456216"/>
        <dbReference type="EC" id="2.7.11.1"/>
    </reaction>
</comment>
<keyword evidence="4 9" id="KW-0547">Nucleotide-binding</keyword>
<evidence type="ECO:0000313" key="13">
    <source>
        <dbReference type="EMBL" id="KAA8494516.1"/>
    </source>
</evidence>
<organism evidence="13 14">
    <name type="scientific">Porphyridium purpureum</name>
    <name type="common">Red alga</name>
    <name type="synonym">Porphyridium cruentum</name>
    <dbReference type="NCBI Taxonomy" id="35688"/>
    <lineage>
        <taxon>Eukaryota</taxon>
        <taxon>Rhodophyta</taxon>
        <taxon>Bangiophyceae</taxon>
        <taxon>Porphyridiales</taxon>
        <taxon>Porphyridiaceae</taxon>
        <taxon>Porphyridium</taxon>
    </lineage>
</organism>
<keyword evidence="5 13" id="KW-0418">Kinase</keyword>
<dbReference type="Proteomes" id="UP000324585">
    <property type="component" value="Unassembled WGS sequence"/>
</dbReference>
<evidence type="ECO:0000256" key="7">
    <source>
        <dbReference type="ARBA" id="ARBA00047899"/>
    </source>
</evidence>
<dbReference type="GO" id="GO:0005524">
    <property type="term" value="F:ATP binding"/>
    <property type="evidence" value="ECO:0007669"/>
    <property type="project" value="UniProtKB-UniRule"/>
</dbReference>
<dbReference type="InterPro" id="IPR011009">
    <property type="entry name" value="Kinase-like_dom_sf"/>
</dbReference>
<accession>A0A5J4YT55</accession>
<dbReference type="Pfam" id="PF00069">
    <property type="entry name" value="Pkinase"/>
    <property type="match status" value="1"/>
</dbReference>
<feature type="compositionally biased region" description="Polar residues" evidence="11">
    <location>
        <begin position="304"/>
        <end position="317"/>
    </location>
</feature>
<evidence type="ECO:0000256" key="5">
    <source>
        <dbReference type="ARBA" id="ARBA00022777"/>
    </source>
</evidence>
<dbReference type="GO" id="GO:0007165">
    <property type="term" value="P:signal transduction"/>
    <property type="evidence" value="ECO:0007669"/>
    <property type="project" value="TreeGrafter"/>
</dbReference>
<comment type="catalytic activity">
    <reaction evidence="7">
        <text>L-threonyl-[protein] + ATP = O-phospho-L-threonyl-[protein] + ADP + H(+)</text>
        <dbReference type="Rhea" id="RHEA:46608"/>
        <dbReference type="Rhea" id="RHEA-COMP:11060"/>
        <dbReference type="Rhea" id="RHEA-COMP:11605"/>
        <dbReference type="ChEBI" id="CHEBI:15378"/>
        <dbReference type="ChEBI" id="CHEBI:30013"/>
        <dbReference type="ChEBI" id="CHEBI:30616"/>
        <dbReference type="ChEBI" id="CHEBI:61977"/>
        <dbReference type="ChEBI" id="CHEBI:456216"/>
        <dbReference type="EC" id="2.7.11.1"/>
    </reaction>
</comment>
<dbReference type="Gene3D" id="1.10.510.10">
    <property type="entry name" value="Transferase(Phosphotransferase) domain 1"/>
    <property type="match status" value="1"/>
</dbReference>
<feature type="domain" description="Protein kinase" evidence="12">
    <location>
        <begin position="8"/>
        <end position="269"/>
    </location>
</feature>
<dbReference type="EMBL" id="VRMN01000004">
    <property type="protein sequence ID" value="KAA8494516.1"/>
    <property type="molecule type" value="Genomic_DNA"/>
</dbReference>
<dbReference type="InterPro" id="IPR008271">
    <property type="entry name" value="Ser/Thr_kinase_AS"/>
</dbReference>
<comment type="similarity">
    <text evidence="10">Belongs to the protein kinase superfamily.</text>
</comment>